<comment type="similarity">
    <text evidence="1">Belongs to the DapA family.</text>
</comment>
<organism evidence="3 4">
    <name type="scientific">Egicoccus halophilus</name>
    <dbReference type="NCBI Taxonomy" id="1670830"/>
    <lineage>
        <taxon>Bacteria</taxon>
        <taxon>Bacillati</taxon>
        <taxon>Actinomycetota</taxon>
        <taxon>Nitriliruptoria</taxon>
        <taxon>Egicoccales</taxon>
        <taxon>Egicoccaceae</taxon>
        <taxon>Egicoccus</taxon>
    </lineage>
</organism>
<dbReference type="AlphaFoldDB" id="A0A8J3ABJ3"/>
<evidence type="ECO:0000256" key="1">
    <source>
        <dbReference type="ARBA" id="ARBA00007592"/>
    </source>
</evidence>
<gene>
    <name evidence="3" type="ORF">GCM10011354_35460</name>
</gene>
<dbReference type="SMART" id="SM01130">
    <property type="entry name" value="DHDPS"/>
    <property type="match status" value="1"/>
</dbReference>
<evidence type="ECO:0000313" key="3">
    <source>
        <dbReference type="EMBL" id="GGI09717.1"/>
    </source>
</evidence>
<dbReference type="OrthoDB" id="199953at2"/>
<reference evidence="3" key="1">
    <citation type="journal article" date="2014" name="Int. J. Syst. Evol. Microbiol.">
        <title>Complete genome sequence of Corynebacterium casei LMG S-19264T (=DSM 44701T), isolated from a smear-ripened cheese.</title>
        <authorList>
            <consortium name="US DOE Joint Genome Institute (JGI-PGF)"/>
            <person name="Walter F."/>
            <person name="Albersmeier A."/>
            <person name="Kalinowski J."/>
            <person name="Ruckert C."/>
        </authorList>
    </citation>
    <scope>NUCLEOTIDE SEQUENCE</scope>
    <source>
        <strain evidence="3">CGMCC 1.14988</strain>
    </source>
</reference>
<reference evidence="3" key="2">
    <citation type="submission" date="2020-09" db="EMBL/GenBank/DDBJ databases">
        <authorList>
            <person name="Sun Q."/>
            <person name="Zhou Y."/>
        </authorList>
    </citation>
    <scope>NUCLEOTIDE SEQUENCE</scope>
    <source>
        <strain evidence="3">CGMCC 1.14988</strain>
    </source>
</reference>
<keyword evidence="4" id="KW-1185">Reference proteome</keyword>
<proteinExistence type="inferred from homology"/>
<dbReference type="GO" id="GO:0008840">
    <property type="term" value="F:4-hydroxy-tetrahydrodipicolinate synthase activity"/>
    <property type="evidence" value="ECO:0007669"/>
    <property type="project" value="TreeGrafter"/>
</dbReference>
<dbReference type="Proteomes" id="UP000650511">
    <property type="component" value="Unassembled WGS sequence"/>
</dbReference>
<evidence type="ECO:0000256" key="2">
    <source>
        <dbReference type="ARBA" id="ARBA00023239"/>
    </source>
</evidence>
<dbReference type="EMBL" id="BMHA01000018">
    <property type="protein sequence ID" value="GGI09717.1"/>
    <property type="molecule type" value="Genomic_DNA"/>
</dbReference>
<dbReference type="RefSeq" id="WP_130650164.1">
    <property type="nucleotide sequence ID" value="NZ_BMHA01000018.1"/>
</dbReference>
<protein>
    <submittedName>
        <fullName evidence="3">Dihydrodipicolinate synthase family protein</fullName>
    </submittedName>
</protein>
<dbReference type="SUPFAM" id="SSF51569">
    <property type="entry name" value="Aldolase"/>
    <property type="match status" value="1"/>
</dbReference>
<keyword evidence="2" id="KW-0456">Lyase</keyword>
<dbReference type="Pfam" id="PF00701">
    <property type="entry name" value="DHDPS"/>
    <property type="match status" value="1"/>
</dbReference>
<evidence type="ECO:0000313" key="4">
    <source>
        <dbReference type="Proteomes" id="UP000650511"/>
    </source>
</evidence>
<dbReference type="PANTHER" id="PTHR12128">
    <property type="entry name" value="DIHYDRODIPICOLINATE SYNTHASE"/>
    <property type="match status" value="1"/>
</dbReference>
<sequence length="291" mass="29056">MAIFRTQPFLPTAFHDDATLDLDGQSALAATTAAAGVDGVAVLGTGSGEPGALRLEEVADVVAATRRGAAGLPVAVGLASTGPGALPMARAAASAGADLLVAAVPAGADRGEALTAVAELGVPLWLHHVPAVTGARLDAPALLALAEDLGAGAVVVEAAPPGDLVAGIAGEGRPATLGGLAGLFLPEEVEAGALGTTAGSAVPERLGALASRYRAEDPAAAWDAYLELLPWLRLEVGSPGLRVRKEAWRQRGVLGSARVREGTPLGTATKIAVTRRLRQVGVEVRAPYPGA</sequence>
<dbReference type="InterPro" id="IPR013785">
    <property type="entry name" value="Aldolase_TIM"/>
</dbReference>
<dbReference type="InterPro" id="IPR002220">
    <property type="entry name" value="DapA-like"/>
</dbReference>
<name>A0A8J3ABJ3_9ACTN</name>
<dbReference type="Gene3D" id="3.20.20.70">
    <property type="entry name" value="Aldolase class I"/>
    <property type="match status" value="1"/>
</dbReference>
<accession>A0A8J3ABJ3</accession>
<dbReference type="PANTHER" id="PTHR12128:SF66">
    <property type="entry name" value="4-HYDROXY-2-OXOGLUTARATE ALDOLASE, MITOCHONDRIAL"/>
    <property type="match status" value="1"/>
</dbReference>
<comment type="caution">
    <text evidence="3">The sequence shown here is derived from an EMBL/GenBank/DDBJ whole genome shotgun (WGS) entry which is preliminary data.</text>
</comment>
<dbReference type="GO" id="GO:0005829">
    <property type="term" value="C:cytosol"/>
    <property type="evidence" value="ECO:0007669"/>
    <property type="project" value="TreeGrafter"/>
</dbReference>